<dbReference type="EMBL" id="CP125947">
    <property type="protein sequence ID" value="WHS64330.1"/>
    <property type="molecule type" value="Genomic_DNA"/>
</dbReference>
<proteinExistence type="predicted"/>
<organism evidence="4 5">
    <name type="scientific">Comamonas resistens</name>
    <dbReference type="NCBI Taxonomy" id="3046670"/>
    <lineage>
        <taxon>Bacteria</taxon>
        <taxon>Pseudomonadati</taxon>
        <taxon>Pseudomonadota</taxon>
        <taxon>Betaproteobacteria</taxon>
        <taxon>Burkholderiales</taxon>
        <taxon>Comamonadaceae</taxon>
        <taxon>Comamonas</taxon>
    </lineage>
</organism>
<dbReference type="InterPro" id="IPR036525">
    <property type="entry name" value="Tubulin/FtsZ_GTPase_sf"/>
</dbReference>
<reference evidence="4 5" key="1">
    <citation type="submission" date="2023-05" db="EMBL/GenBank/DDBJ databases">
        <authorList>
            <person name="Yin Y."/>
            <person name="Lu Z."/>
        </authorList>
    </citation>
    <scope>NUCLEOTIDE SEQUENCE [LARGE SCALE GENOMIC DNA]</scope>
    <source>
        <strain evidence="4 5">ZM22</strain>
    </source>
</reference>
<protein>
    <recommendedName>
        <fullName evidence="3">Tubulin/FtsZ GTPase domain-containing protein</fullName>
    </recommendedName>
</protein>
<dbReference type="Pfam" id="PF00091">
    <property type="entry name" value="Tubulin"/>
    <property type="match status" value="1"/>
</dbReference>
<evidence type="ECO:0000256" key="2">
    <source>
        <dbReference type="ARBA" id="ARBA00023134"/>
    </source>
</evidence>
<dbReference type="SUPFAM" id="SSF52490">
    <property type="entry name" value="Tubulin nucleotide-binding domain-like"/>
    <property type="match status" value="1"/>
</dbReference>
<dbReference type="PANTHER" id="PTHR30314:SF3">
    <property type="entry name" value="MITOCHONDRIAL DIVISION PROTEIN FSZA"/>
    <property type="match status" value="1"/>
</dbReference>
<evidence type="ECO:0000313" key="5">
    <source>
        <dbReference type="Proteomes" id="UP001240697"/>
    </source>
</evidence>
<keyword evidence="2" id="KW-0342">GTP-binding</keyword>
<dbReference type="InterPro" id="IPR045061">
    <property type="entry name" value="FtsZ/CetZ"/>
</dbReference>
<evidence type="ECO:0000313" key="4">
    <source>
        <dbReference type="EMBL" id="WHS64330.1"/>
    </source>
</evidence>
<dbReference type="PRINTS" id="PR00423">
    <property type="entry name" value="CELLDVISFTSZ"/>
</dbReference>
<dbReference type="PANTHER" id="PTHR30314">
    <property type="entry name" value="CELL DIVISION PROTEIN FTSZ-RELATED"/>
    <property type="match status" value="1"/>
</dbReference>
<sequence length="154" mass="16354">MASRPNLQHLAVNTDRNTIAGIEGMPSILLHADASGTEAVMPWLVQCKALCLLAGLGGRAGSTATPALARLAHDAGLYTVVLVGMPCDWEGRRRRTAALQALDSVQKYASETVIIHGDEVARRLGDDCAMMDCIAQCDALLLRELETAVASEVI</sequence>
<keyword evidence="1" id="KW-0547">Nucleotide-binding</keyword>
<evidence type="ECO:0000256" key="1">
    <source>
        <dbReference type="ARBA" id="ARBA00022741"/>
    </source>
</evidence>
<keyword evidence="5" id="KW-1185">Reference proteome</keyword>
<dbReference type="InterPro" id="IPR003008">
    <property type="entry name" value="Tubulin_FtsZ_GTPase"/>
</dbReference>
<feature type="domain" description="Tubulin/FtsZ GTPase" evidence="3">
    <location>
        <begin position="46"/>
        <end position="119"/>
    </location>
</feature>
<dbReference type="Gene3D" id="3.40.50.1440">
    <property type="entry name" value="Tubulin/FtsZ, GTPase domain"/>
    <property type="match status" value="1"/>
</dbReference>
<accession>A0ABY8SMN8</accession>
<evidence type="ECO:0000259" key="3">
    <source>
        <dbReference type="Pfam" id="PF00091"/>
    </source>
</evidence>
<name>A0ABY8SMN8_9BURK</name>
<dbReference type="RefSeq" id="WP_283485471.1">
    <property type="nucleotide sequence ID" value="NZ_CP125947.1"/>
</dbReference>
<gene>
    <name evidence="4" type="ORF">QMY55_17750</name>
</gene>
<dbReference type="Proteomes" id="UP001240697">
    <property type="component" value="Chromosome"/>
</dbReference>